<sequence>MCSASPILYSTIKTFRTIVFLNNHLFEPPKSLPDLHHPCSDFGEQYDLKQLSKWRRLGINGHLSLPLQDLTLLLLSTLIFDSECQIAVQSCVLAGVYS</sequence>
<proteinExistence type="predicted"/>
<dbReference type="EMBL" id="ASHM01017128">
    <property type="protein sequence ID" value="PNX98859.1"/>
    <property type="molecule type" value="Genomic_DNA"/>
</dbReference>
<name>A0A2K3N797_TRIPR</name>
<reference evidence="1 2" key="2">
    <citation type="journal article" date="2017" name="Front. Plant Sci.">
        <title>Gene Classification and Mining of Molecular Markers Useful in Red Clover (Trifolium pratense) Breeding.</title>
        <authorList>
            <person name="Istvanek J."/>
            <person name="Dluhosova J."/>
            <person name="Dluhos P."/>
            <person name="Patkova L."/>
            <person name="Nedelnik J."/>
            <person name="Repkova J."/>
        </authorList>
    </citation>
    <scope>NUCLEOTIDE SEQUENCE [LARGE SCALE GENOMIC DNA]</scope>
    <source>
        <strain evidence="2">cv. Tatra</strain>
        <tissue evidence="1">Young leaves</tissue>
    </source>
</reference>
<dbReference type="AlphaFoldDB" id="A0A2K3N797"/>
<evidence type="ECO:0000313" key="2">
    <source>
        <dbReference type="Proteomes" id="UP000236291"/>
    </source>
</evidence>
<accession>A0A2K3N797</accession>
<protein>
    <submittedName>
        <fullName evidence="1">Uncharacterized protein</fullName>
    </submittedName>
</protein>
<comment type="caution">
    <text evidence="1">The sequence shown here is derived from an EMBL/GenBank/DDBJ whole genome shotgun (WGS) entry which is preliminary data.</text>
</comment>
<organism evidence="1 2">
    <name type="scientific">Trifolium pratense</name>
    <name type="common">Red clover</name>
    <dbReference type="NCBI Taxonomy" id="57577"/>
    <lineage>
        <taxon>Eukaryota</taxon>
        <taxon>Viridiplantae</taxon>
        <taxon>Streptophyta</taxon>
        <taxon>Embryophyta</taxon>
        <taxon>Tracheophyta</taxon>
        <taxon>Spermatophyta</taxon>
        <taxon>Magnoliopsida</taxon>
        <taxon>eudicotyledons</taxon>
        <taxon>Gunneridae</taxon>
        <taxon>Pentapetalae</taxon>
        <taxon>rosids</taxon>
        <taxon>fabids</taxon>
        <taxon>Fabales</taxon>
        <taxon>Fabaceae</taxon>
        <taxon>Papilionoideae</taxon>
        <taxon>50 kb inversion clade</taxon>
        <taxon>NPAAA clade</taxon>
        <taxon>Hologalegina</taxon>
        <taxon>IRL clade</taxon>
        <taxon>Trifolieae</taxon>
        <taxon>Trifolium</taxon>
    </lineage>
</organism>
<reference evidence="1 2" key="1">
    <citation type="journal article" date="2014" name="Am. J. Bot.">
        <title>Genome assembly and annotation for red clover (Trifolium pratense; Fabaceae).</title>
        <authorList>
            <person name="Istvanek J."/>
            <person name="Jaros M."/>
            <person name="Krenek A."/>
            <person name="Repkova J."/>
        </authorList>
    </citation>
    <scope>NUCLEOTIDE SEQUENCE [LARGE SCALE GENOMIC DNA]</scope>
    <source>
        <strain evidence="2">cv. Tatra</strain>
        <tissue evidence="1">Young leaves</tissue>
    </source>
</reference>
<dbReference type="Proteomes" id="UP000236291">
    <property type="component" value="Unassembled WGS sequence"/>
</dbReference>
<evidence type="ECO:0000313" key="1">
    <source>
        <dbReference type="EMBL" id="PNX98859.1"/>
    </source>
</evidence>
<gene>
    <name evidence="1" type="ORF">L195_g022117</name>
</gene>